<organism evidence="9">
    <name type="scientific">Siphoviridae sp. ctLmu1</name>
    <dbReference type="NCBI Taxonomy" id="2826253"/>
    <lineage>
        <taxon>Viruses</taxon>
        <taxon>Duplodnaviria</taxon>
        <taxon>Heunggongvirae</taxon>
        <taxon>Uroviricota</taxon>
        <taxon>Caudoviricetes</taxon>
    </lineage>
</organism>
<evidence type="ECO:0000256" key="4">
    <source>
        <dbReference type="ARBA" id="ARBA00022679"/>
    </source>
</evidence>
<comment type="similarity">
    <text evidence="8">Belongs to the class I-like SAM-binding methyltransferase superfamily. C5-methyltransferase family.</text>
</comment>
<dbReference type="PANTHER" id="PTHR10629">
    <property type="entry name" value="CYTOSINE-SPECIFIC METHYLTRANSFERASE"/>
    <property type="match status" value="1"/>
</dbReference>
<keyword evidence="4 8" id="KW-0808">Transferase</keyword>
<dbReference type="PRINTS" id="PR00105">
    <property type="entry name" value="C5METTRFRASE"/>
</dbReference>
<dbReference type="InterPro" id="IPR050390">
    <property type="entry name" value="C5-Methyltransferase"/>
</dbReference>
<keyword evidence="7" id="KW-1258">Restriction-modification system evasion by virus</keyword>
<keyword evidence="6" id="KW-0899">Viral immunoevasion</keyword>
<evidence type="ECO:0000256" key="2">
    <source>
        <dbReference type="ARBA" id="ARBA00022603"/>
    </source>
</evidence>
<accession>A0A8S5NFM8</accession>
<dbReference type="GO" id="GO:0032259">
    <property type="term" value="P:methylation"/>
    <property type="evidence" value="ECO:0007669"/>
    <property type="project" value="UniProtKB-KW"/>
</dbReference>
<dbReference type="Pfam" id="PF00145">
    <property type="entry name" value="DNA_methylase"/>
    <property type="match status" value="1"/>
</dbReference>
<sequence>MNTEQNKPLTLGSLFDGSGGFPLGGLLTGQITSLWSSEIEPFAIRVTTKRLPWVKHYGDVSAISGADLPPVDIITFGSPCQDMSIAGKRDGLDGSRSSLFYEAIRIVKEMRCKTNGEKPRFIVWENVPGAFSSNKGQDFKAVLEAVIGVKEPAATVPAPEKKGWPDADYYVGDGWSVAYRVLDAQWWGVPQRRKRIYLVADFADQSAPKVLFESEGMSRYSAEGFRAWQRAAAGAEGSIGETGCCGFDGYNGCLTGNVSSTIGENCGMSTGRNSVVVLNDQGGTQMDVSEDVTGTLRTQEHGHQPCVLEAAGFCTEHSANARSIGYEEERSPTLRARVVPAAIALENHPADSRVKISEDGKVQTLTSRCGTGGGNVPMVMDTVENSPAVTLKIRSGCEGGGKGAIWQEEKSATLGCNNDQTLFVPKCYGVCSKASHSMMSDNPHSGFYEAETSRTLDRSGGDPTCNQGGLCICEPVVCVDQGGGKSNCTVDERVAPPLACTHGGAPAVAFTQNQRDEVRNLGDKSAALAAEPGMKQQTFVAQPEDVTAFHVNQRNELIDLHGKSGALMATRSDQMQTFVLQGNMIGRKDENGPQGDGVNEDVCFTLDATDRHAVCTPEDVYAMTTGSFMRIEENVSPTLMARDYKDPATIAPVPHLNEGVMGTVATGAHPSGFNGQDAFNDRLVIDNPEVQPAPVTYTVRRLTPTECARLQGFPDWWCRNLGTENPTEEELAFWADVFETHRKIVTHAKKPKTEKQIRKWLTDPYTDSAEYRIWGNGICLANAFFVLAGIAWCAGLEE</sequence>
<evidence type="ECO:0000256" key="8">
    <source>
        <dbReference type="PROSITE-ProRule" id="PRU01016"/>
    </source>
</evidence>
<dbReference type="GO" id="GO:0044027">
    <property type="term" value="P:negative regulation of gene expression via chromosomal CpG island methylation"/>
    <property type="evidence" value="ECO:0007669"/>
    <property type="project" value="TreeGrafter"/>
</dbReference>
<dbReference type="InterPro" id="IPR029063">
    <property type="entry name" value="SAM-dependent_MTases_sf"/>
</dbReference>
<keyword evidence="2 8" id="KW-0489">Methyltransferase</keyword>
<dbReference type="SUPFAM" id="SSF53335">
    <property type="entry name" value="S-adenosyl-L-methionine-dependent methyltransferases"/>
    <property type="match status" value="2"/>
</dbReference>
<dbReference type="PROSITE" id="PS00094">
    <property type="entry name" value="C5_MTASE_1"/>
    <property type="match status" value="1"/>
</dbReference>
<evidence type="ECO:0000256" key="7">
    <source>
        <dbReference type="ARBA" id="ARBA00033479"/>
    </source>
</evidence>
<dbReference type="Gene3D" id="3.90.120.30">
    <property type="match status" value="1"/>
</dbReference>
<keyword evidence="3" id="KW-0945">Host-virus interaction</keyword>
<keyword evidence="3" id="KW-1090">Inhibition of host innate immune response by virus</keyword>
<dbReference type="GO" id="GO:0003886">
    <property type="term" value="F:DNA (cytosine-5-)-methyltransferase activity"/>
    <property type="evidence" value="ECO:0007669"/>
    <property type="project" value="UniProtKB-EC"/>
</dbReference>
<evidence type="ECO:0000256" key="1">
    <source>
        <dbReference type="ARBA" id="ARBA00011975"/>
    </source>
</evidence>
<evidence type="ECO:0000256" key="5">
    <source>
        <dbReference type="ARBA" id="ARBA00022691"/>
    </source>
</evidence>
<dbReference type="Gene3D" id="3.40.50.150">
    <property type="entry name" value="Vaccinia Virus protein VP39"/>
    <property type="match status" value="1"/>
</dbReference>
<dbReference type="InterPro" id="IPR001525">
    <property type="entry name" value="C5_MeTfrase"/>
</dbReference>
<dbReference type="InterPro" id="IPR018117">
    <property type="entry name" value="C5_DNA_meth_AS"/>
</dbReference>
<evidence type="ECO:0000256" key="6">
    <source>
        <dbReference type="ARBA" id="ARBA00023280"/>
    </source>
</evidence>
<evidence type="ECO:0000313" key="9">
    <source>
        <dbReference type="EMBL" id="DAD93637.1"/>
    </source>
</evidence>
<evidence type="ECO:0000256" key="3">
    <source>
        <dbReference type="ARBA" id="ARBA00022632"/>
    </source>
</evidence>
<name>A0A8S5NFM8_9CAUD</name>
<keyword evidence="5 8" id="KW-0949">S-adenosyl-L-methionine</keyword>
<dbReference type="PROSITE" id="PS51679">
    <property type="entry name" value="SAM_MT_C5"/>
    <property type="match status" value="1"/>
</dbReference>
<protein>
    <recommendedName>
        <fullName evidence="1">DNA (cytosine-5-)-methyltransferase</fullName>
        <ecNumber evidence="1">2.1.1.37</ecNumber>
    </recommendedName>
</protein>
<dbReference type="EC" id="2.1.1.37" evidence="1"/>
<feature type="active site" evidence="8">
    <location>
        <position position="80"/>
    </location>
</feature>
<proteinExistence type="inferred from homology"/>
<dbReference type="GO" id="GO:0052170">
    <property type="term" value="P:symbiont-mediated suppression of host innate immune response"/>
    <property type="evidence" value="ECO:0007669"/>
    <property type="project" value="UniProtKB-KW"/>
</dbReference>
<dbReference type="GO" id="GO:0099018">
    <property type="term" value="P:symbiont-mediated evasion of host restriction-modification system"/>
    <property type="evidence" value="ECO:0007669"/>
    <property type="project" value="UniProtKB-KW"/>
</dbReference>
<dbReference type="EMBL" id="BK015164">
    <property type="protein sequence ID" value="DAD93637.1"/>
    <property type="molecule type" value="Genomic_DNA"/>
</dbReference>
<reference evidence="9" key="1">
    <citation type="journal article" date="2021" name="Proc. Natl. Acad. Sci. U.S.A.">
        <title>A Catalog of Tens of Thousands of Viruses from Human Metagenomes Reveals Hidden Associations with Chronic Diseases.</title>
        <authorList>
            <person name="Tisza M.J."/>
            <person name="Buck C.B."/>
        </authorList>
    </citation>
    <scope>NUCLEOTIDE SEQUENCE</scope>
    <source>
        <strain evidence="9">CtLmu1</strain>
    </source>
</reference>
<dbReference type="PANTHER" id="PTHR10629:SF52">
    <property type="entry name" value="DNA (CYTOSINE-5)-METHYLTRANSFERASE 1"/>
    <property type="match status" value="1"/>
</dbReference>
<dbReference type="GO" id="GO:0003677">
    <property type="term" value="F:DNA binding"/>
    <property type="evidence" value="ECO:0007669"/>
    <property type="project" value="TreeGrafter"/>
</dbReference>